<keyword evidence="3 6" id="KW-1133">Transmembrane helix</keyword>
<dbReference type="OrthoDB" id="3026777at2759"/>
<feature type="transmembrane region" description="Helical" evidence="6">
    <location>
        <begin position="266"/>
        <end position="291"/>
    </location>
</feature>
<name>A0A9P5XDS7_9AGAR</name>
<evidence type="ECO:0000256" key="6">
    <source>
        <dbReference type="SAM" id="Phobius"/>
    </source>
</evidence>
<feature type="transmembrane region" description="Helical" evidence="6">
    <location>
        <begin position="341"/>
        <end position="363"/>
    </location>
</feature>
<feature type="transmembrane region" description="Helical" evidence="6">
    <location>
        <begin position="710"/>
        <end position="733"/>
    </location>
</feature>
<dbReference type="Gene3D" id="1.20.1250.20">
    <property type="entry name" value="MFS general substrate transporter like domains"/>
    <property type="match status" value="1"/>
</dbReference>
<keyword evidence="8" id="KW-1185">Reference proteome</keyword>
<feature type="compositionally biased region" description="Polar residues" evidence="5">
    <location>
        <begin position="1"/>
        <end position="26"/>
    </location>
</feature>
<feature type="compositionally biased region" description="Basic and acidic residues" evidence="5">
    <location>
        <begin position="757"/>
        <end position="771"/>
    </location>
</feature>
<proteinExistence type="predicted"/>
<feature type="transmembrane region" description="Helical" evidence="6">
    <location>
        <begin position="680"/>
        <end position="704"/>
    </location>
</feature>
<dbReference type="SUPFAM" id="SSF103473">
    <property type="entry name" value="MFS general substrate transporter"/>
    <property type="match status" value="1"/>
</dbReference>
<evidence type="ECO:0000256" key="2">
    <source>
        <dbReference type="ARBA" id="ARBA00022692"/>
    </source>
</evidence>
<evidence type="ECO:0000256" key="5">
    <source>
        <dbReference type="SAM" id="MobiDB-lite"/>
    </source>
</evidence>
<dbReference type="PANTHER" id="PTHR23507">
    <property type="entry name" value="ZGC:174356"/>
    <property type="match status" value="1"/>
</dbReference>
<feature type="transmembrane region" description="Helical" evidence="6">
    <location>
        <begin position="483"/>
        <end position="504"/>
    </location>
</feature>
<comment type="caution">
    <text evidence="7">The sequence shown here is derived from an EMBL/GenBank/DDBJ whole genome shotgun (WGS) entry which is preliminary data.</text>
</comment>
<reference evidence="7" key="1">
    <citation type="submission" date="2020-11" db="EMBL/GenBank/DDBJ databases">
        <authorList>
            <consortium name="DOE Joint Genome Institute"/>
            <person name="Ahrendt S."/>
            <person name="Riley R."/>
            <person name="Andreopoulos W."/>
            <person name="Labutti K."/>
            <person name="Pangilinan J."/>
            <person name="Ruiz-Duenas F.J."/>
            <person name="Barrasa J.M."/>
            <person name="Sanchez-Garcia M."/>
            <person name="Camarero S."/>
            <person name="Miyauchi S."/>
            <person name="Serrano A."/>
            <person name="Linde D."/>
            <person name="Babiker R."/>
            <person name="Drula E."/>
            <person name="Ayuso-Fernandez I."/>
            <person name="Pacheco R."/>
            <person name="Padilla G."/>
            <person name="Ferreira P."/>
            <person name="Barriuso J."/>
            <person name="Kellner H."/>
            <person name="Castanera R."/>
            <person name="Alfaro M."/>
            <person name="Ramirez L."/>
            <person name="Pisabarro A.G."/>
            <person name="Kuo A."/>
            <person name="Tritt A."/>
            <person name="Lipzen A."/>
            <person name="He G."/>
            <person name="Yan M."/>
            <person name="Ng V."/>
            <person name="Cullen D."/>
            <person name="Martin F."/>
            <person name="Rosso M.-N."/>
            <person name="Henrissat B."/>
            <person name="Hibbett D."/>
            <person name="Martinez A.T."/>
            <person name="Grigoriev I.V."/>
        </authorList>
    </citation>
    <scope>NUCLEOTIDE SEQUENCE</scope>
    <source>
        <strain evidence="7">MF-IS2</strain>
    </source>
</reference>
<dbReference type="Pfam" id="PF07690">
    <property type="entry name" value="MFS_1"/>
    <property type="match status" value="1"/>
</dbReference>
<evidence type="ECO:0000256" key="3">
    <source>
        <dbReference type="ARBA" id="ARBA00022989"/>
    </source>
</evidence>
<dbReference type="Proteomes" id="UP000807342">
    <property type="component" value="Unassembled WGS sequence"/>
</dbReference>
<feature type="transmembrane region" description="Helical" evidence="6">
    <location>
        <begin position="303"/>
        <end position="321"/>
    </location>
</feature>
<dbReference type="GO" id="GO:0016020">
    <property type="term" value="C:membrane"/>
    <property type="evidence" value="ECO:0007669"/>
    <property type="project" value="UniProtKB-SubCell"/>
</dbReference>
<feature type="compositionally biased region" description="Pro residues" evidence="5">
    <location>
        <begin position="533"/>
        <end position="543"/>
    </location>
</feature>
<evidence type="ECO:0000313" key="8">
    <source>
        <dbReference type="Proteomes" id="UP000807342"/>
    </source>
</evidence>
<dbReference type="InterPro" id="IPR036259">
    <property type="entry name" value="MFS_trans_sf"/>
</dbReference>
<keyword evidence="4 6" id="KW-0472">Membrane</keyword>
<comment type="subcellular location">
    <subcellularLocation>
        <location evidence="1">Membrane</location>
        <topology evidence="1">Multi-pass membrane protein</topology>
    </subcellularLocation>
</comment>
<evidence type="ECO:0000256" key="4">
    <source>
        <dbReference type="ARBA" id="ARBA00023136"/>
    </source>
</evidence>
<feature type="region of interest" description="Disordered" evidence="5">
    <location>
        <begin position="522"/>
        <end position="556"/>
    </location>
</feature>
<gene>
    <name evidence="7" type="ORF">P691DRAFT_550545</name>
</gene>
<feature type="region of interest" description="Disordered" evidence="5">
    <location>
        <begin position="743"/>
        <end position="782"/>
    </location>
</feature>
<keyword evidence="2 6" id="KW-0812">Transmembrane</keyword>
<dbReference type="InterPro" id="IPR011701">
    <property type="entry name" value="MFS"/>
</dbReference>
<dbReference type="EMBL" id="MU151128">
    <property type="protein sequence ID" value="KAF9449523.1"/>
    <property type="molecule type" value="Genomic_DNA"/>
</dbReference>
<dbReference type="PANTHER" id="PTHR23507:SF1">
    <property type="entry name" value="FI18259P1-RELATED"/>
    <property type="match status" value="1"/>
</dbReference>
<feature type="transmembrane region" description="Helical" evidence="6">
    <location>
        <begin position="234"/>
        <end position="254"/>
    </location>
</feature>
<feature type="compositionally biased region" description="Basic residues" evidence="5">
    <location>
        <begin position="746"/>
        <end position="756"/>
    </location>
</feature>
<dbReference type="AlphaFoldDB" id="A0A9P5XDS7"/>
<feature type="transmembrane region" description="Helical" evidence="6">
    <location>
        <begin position="444"/>
        <end position="463"/>
    </location>
</feature>
<organism evidence="7 8">
    <name type="scientific">Macrolepiota fuliginosa MF-IS2</name>
    <dbReference type="NCBI Taxonomy" id="1400762"/>
    <lineage>
        <taxon>Eukaryota</taxon>
        <taxon>Fungi</taxon>
        <taxon>Dikarya</taxon>
        <taxon>Basidiomycota</taxon>
        <taxon>Agaricomycotina</taxon>
        <taxon>Agaricomycetes</taxon>
        <taxon>Agaricomycetidae</taxon>
        <taxon>Agaricales</taxon>
        <taxon>Agaricineae</taxon>
        <taxon>Agaricaceae</taxon>
        <taxon>Macrolepiota</taxon>
    </lineage>
</organism>
<dbReference type="GO" id="GO:0022857">
    <property type="term" value="F:transmembrane transporter activity"/>
    <property type="evidence" value="ECO:0007669"/>
    <property type="project" value="InterPro"/>
</dbReference>
<evidence type="ECO:0000313" key="7">
    <source>
        <dbReference type="EMBL" id="KAF9449523.1"/>
    </source>
</evidence>
<accession>A0A9P5XDS7</accession>
<evidence type="ECO:0000256" key="1">
    <source>
        <dbReference type="ARBA" id="ARBA00004141"/>
    </source>
</evidence>
<sequence>MPKTKSYTDGNNSSVDVGAASTSSSPRVLHPEVDEQLPLLHEEGGAVKRKVKKPFYRARPLWLVPFALVASLTRGMTLAPRVEVFTQLSCHRVYGIHQHRNAAAGVLVPTALLVNTSSSLEPSVFGAPVPTFIPISTLSLTHYAPDADPVIGRLSIVDGGGIFDNGQDDDSVFDPNDSTSDPRNLPSPLCREDPDVQAGAARLQMMMTTVMGLLSALTTVWWGHFGERYGRTRVLAISTFGLFLTDLVFILVSTPTSPLSKHGHKLLLLAPIVEGALGGWTTLQASTSAYISDCTSSGSRAHIFSRFTGATYLGIFFGPSLSGYLISRSGMSGGVGGTKNVTTVFCVAVVCSFVNFLAAVFVFPESLSKERREKARKEYIRASGAGSGKGKGKAPVRGRTGRAGVVEDVTERPNFVVRLFSPLAVFWPTKVRDPTRMNKYRRDWSLTLLGVAFFGFVLCVGLYQLKYLYAEHVYGWGAEQLSWYISFLGGMRAVALLLVLPYIIGIFKPKVVDNVSDGTKGKDNGSLSVPVSAVPPTPAPVPPAEDNANGKPKPTRKQLGREIAFDLTLTRCSFLMDVISNLLIMASPAPAFRHSSIEGLVTGRQKRGFETQGTSFARSQALFVLASGMSSFGTGAAPAIHSLTLCILQAREMVHRQDENGSDVSAETIQGQGSGSVGGLFAAFAFLQSIGSMILGPMMFGMVYSSTVGFLPKAIFMVATATLCVSLVLMMLVQNPVQEYESGGVPRKKGLGKKKRGEVERGRSRVSKDLRGGAAGFAAGEV</sequence>
<feature type="region of interest" description="Disordered" evidence="5">
    <location>
        <begin position="1"/>
        <end position="28"/>
    </location>
</feature>
<protein>
    <submittedName>
        <fullName evidence="7">MFS general substrate transporter</fullName>
    </submittedName>
</protein>
<feature type="transmembrane region" description="Helical" evidence="6">
    <location>
        <begin position="203"/>
        <end position="222"/>
    </location>
</feature>
<feature type="region of interest" description="Disordered" evidence="5">
    <location>
        <begin position="168"/>
        <end position="189"/>
    </location>
</feature>